<keyword evidence="2" id="KW-1185">Reference proteome</keyword>
<reference evidence="1 2" key="1">
    <citation type="submission" date="2023-10" db="EMBL/GenBank/DDBJ databases">
        <title>Draft Genome Sequence of Candida saopaulonensis from a very Premature Infant with Sepsis.</title>
        <authorList>
            <person name="Ning Y."/>
            <person name="Dai R."/>
            <person name="Xiao M."/>
            <person name="Xu Y."/>
            <person name="Yan Q."/>
            <person name="Zhang L."/>
        </authorList>
    </citation>
    <scope>NUCLEOTIDE SEQUENCE [LARGE SCALE GENOMIC DNA]</scope>
    <source>
        <strain evidence="1 2">19XY460</strain>
    </source>
</reference>
<dbReference type="RefSeq" id="XP_062877045.1">
    <property type="nucleotide sequence ID" value="XM_063020975.1"/>
</dbReference>
<name>A0AAX4H7Z5_9ASCO</name>
<dbReference type="EMBL" id="CP138895">
    <property type="protein sequence ID" value="WPK24662.1"/>
    <property type="molecule type" value="Genomic_DNA"/>
</dbReference>
<evidence type="ECO:0000313" key="2">
    <source>
        <dbReference type="Proteomes" id="UP001338582"/>
    </source>
</evidence>
<protein>
    <recommendedName>
        <fullName evidence="3">SWI5-dependent HO expression protein 4</fullName>
    </recommendedName>
</protein>
<evidence type="ECO:0000313" key="1">
    <source>
        <dbReference type="EMBL" id="WPK24662.1"/>
    </source>
</evidence>
<accession>A0AAX4H7Z5</accession>
<organism evidence="1 2">
    <name type="scientific">Australozyma saopauloensis</name>
    <dbReference type="NCBI Taxonomy" id="291208"/>
    <lineage>
        <taxon>Eukaryota</taxon>
        <taxon>Fungi</taxon>
        <taxon>Dikarya</taxon>
        <taxon>Ascomycota</taxon>
        <taxon>Saccharomycotina</taxon>
        <taxon>Pichiomycetes</taxon>
        <taxon>Metschnikowiaceae</taxon>
        <taxon>Australozyma</taxon>
    </lineage>
</organism>
<evidence type="ECO:0008006" key="3">
    <source>
        <dbReference type="Google" id="ProtNLM"/>
    </source>
</evidence>
<proteinExistence type="predicted"/>
<gene>
    <name evidence="1" type="ORF">PUMCH_001942</name>
</gene>
<dbReference type="KEGG" id="asau:88173007"/>
<dbReference type="Proteomes" id="UP001338582">
    <property type="component" value="Chromosome 2"/>
</dbReference>
<sequence>MSVEQICQDLINKNNTEEALNELGTHLREEALRSSSSVRSTIPQVLLLVEDYPMEVLRVLINYTADNDENRFFLLSDDTAVSTFWALVLEMTLVSERISDLASRLTILISQFVRAGEESKSKFIQGIDEKGIIEWIWTFYATSVSKDIDSIEVPIEVLSDYASEFPQSISKQQIILVLQGLRNLLDLDYDEDLEDALYCHTTFLYNITKVEDTTLEIPTDEIIDCIPKIPSDYKNCINSKRNLFAACGGVFSFISYDNFNNIGSSVSTILKSTDGYAVAASAISLGNCVHDIDSKIRLIAEVDAVSSIETVATTLLHCNFGDVVQLQAFHFFNNCMTEQLAKSILIPDNEAVLFRNTKIIVDNYQYYKEVGAIYLKFLSKLVKNGMSNGVEIASFNSSWSYLNNLEEYCEVQMLILQSLCTSQVNNDEIRDTMRHSIKVLLDLKQTGVDANELLTKLKTIAILLENASTKLALLFPDSDYQTQFLDPITQFFTQVSRILLESASTSDPRAQLAQAAVANNSKFVAAMVLRKITSNQSPYRAEMETLHEVCRNVLSTPPHH</sequence>
<dbReference type="GeneID" id="88173007"/>
<dbReference type="AlphaFoldDB" id="A0AAX4H7Z5"/>